<dbReference type="PANTHER" id="PTHR39200:SF1">
    <property type="entry name" value="AUTO-TRANSPORTER ADHESIN HEAD GIN DOMAIN-CONTAINING PROTEIN-RELATED"/>
    <property type="match status" value="1"/>
</dbReference>
<evidence type="ECO:0000313" key="4">
    <source>
        <dbReference type="Proteomes" id="UP000324376"/>
    </source>
</evidence>
<proteinExistence type="predicted"/>
<dbReference type="AlphaFoldDB" id="A0A5S5C6W7"/>
<evidence type="ECO:0000313" key="3">
    <source>
        <dbReference type="EMBL" id="TYP75171.1"/>
    </source>
</evidence>
<evidence type="ECO:0000259" key="2">
    <source>
        <dbReference type="Pfam" id="PF10988"/>
    </source>
</evidence>
<gene>
    <name evidence="3" type="ORF">BD809_103235</name>
</gene>
<dbReference type="Pfam" id="PF10988">
    <property type="entry name" value="DUF2807"/>
    <property type="match status" value="1"/>
</dbReference>
<keyword evidence="1" id="KW-0732">Signal</keyword>
<dbReference type="PANTHER" id="PTHR39200">
    <property type="entry name" value="HYPOTHETICAL EXPORTED PROTEIN"/>
    <property type="match status" value="1"/>
</dbReference>
<comment type="caution">
    <text evidence="3">The sequence shown here is derived from an EMBL/GenBank/DDBJ whole genome shotgun (WGS) entry which is preliminary data.</text>
</comment>
<dbReference type="RefSeq" id="WP_148782168.1">
    <property type="nucleotide sequence ID" value="NZ_VNHU01000003.1"/>
</dbReference>
<feature type="signal peptide" evidence="1">
    <location>
        <begin position="1"/>
        <end position="20"/>
    </location>
</feature>
<accession>A0A5S5C6W7</accession>
<keyword evidence="4" id="KW-1185">Reference proteome</keyword>
<dbReference type="Gene3D" id="2.160.20.120">
    <property type="match status" value="1"/>
</dbReference>
<dbReference type="EMBL" id="VNHU01000003">
    <property type="protein sequence ID" value="TYP75171.1"/>
    <property type="molecule type" value="Genomic_DNA"/>
</dbReference>
<sequence>MKKIILILTISLCTTVTLNAQWWGSSKRISGNGDMTTISRTTSDYDVVKVSGHLKVLLINGKEGALKLKGESNLLPYIETEVNQNTLKIYVKKGYSLNYGRNKEITITVPFATLNQVMLSGSGDIISEDPIKATNFKTAISGSGDIQLVIDATNTSAQVSGSGDLELKGKTNELDINVSGSGDISAYQLIAKQVHANVTGSGDIETHATNSIRARVTGSGDIFFKGNPSKEDNKVVGSGDITRQ</sequence>
<feature type="domain" description="Putative auto-transporter adhesin head GIN" evidence="2">
    <location>
        <begin position="44"/>
        <end position="228"/>
    </location>
</feature>
<reference evidence="3 4" key="1">
    <citation type="submission" date="2019-07" db="EMBL/GenBank/DDBJ databases">
        <title>Genomic Encyclopedia of Archaeal and Bacterial Type Strains, Phase II (KMG-II): from individual species to whole genera.</title>
        <authorList>
            <person name="Goeker M."/>
        </authorList>
    </citation>
    <scope>NUCLEOTIDE SEQUENCE [LARGE SCALE GENOMIC DNA]</scope>
    <source>
        <strain evidence="3 4">DSM 17527</strain>
    </source>
</reference>
<dbReference type="OrthoDB" id="5585143at2"/>
<dbReference type="InterPro" id="IPR021255">
    <property type="entry name" value="DUF2807"/>
</dbReference>
<organism evidence="3 4">
    <name type="scientific">Aquimarina intermedia</name>
    <dbReference type="NCBI Taxonomy" id="350814"/>
    <lineage>
        <taxon>Bacteria</taxon>
        <taxon>Pseudomonadati</taxon>
        <taxon>Bacteroidota</taxon>
        <taxon>Flavobacteriia</taxon>
        <taxon>Flavobacteriales</taxon>
        <taxon>Flavobacteriaceae</taxon>
        <taxon>Aquimarina</taxon>
    </lineage>
</organism>
<evidence type="ECO:0000256" key="1">
    <source>
        <dbReference type="SAM" id="SignalP"/>
    </source>
</evidence>
<dbReference type="Proteomes" id="UP000324376">
    <property type="component" value="Unassembled WGS sequence"/>
</dbReference>
<protein>
    <submittedName>
        <fullName evidence="3">Putative autotransporter adhesin-like protein</fullName>
    </submittedName>
</protein>
<feature type="chain" id="PRO_5024359698" evidence="1">
    <location>
        <begin position="21"/>
        <end position="244"/>
    </location>
</feature>
<name>A0A5S5C6W7_9FLAO</name>